<feature type="transmembrane region" description="Helical" evidence="6">
    <location>
        <begin position="162"/>
        <end position="185"/>
    </location>
</feature>
<feature type="domain" description="ABC transmembrane type-2" evidence="7">
    <location>
        <begin position="46"/>
        <end position="276"/>
    </location>
</feature>
<feature type="transmembrane region" description="Helical" evidence="6">
    <location>
        <begin position="131"/>
        <end position="156"/>
    </location>
</feature>
<evidence type="ECO:0000313" key="8">
    <source>
        <dbReference type="EMBL" id="WXB75334.1"/>
    </source>
</evidence>
<keyword evidence="6" id="KW-1003">Cell membrane</keyword>
<keyword evidence="5" id="KW-0046">Antibiotic resistance</keyword>
<dbReference type="PROSITE" id="PS51012">
    <property type="entry name" value="ABC_TM2"/>
    <property type="match status" value="1"/>
</dbReference>
<sequence length="279" mass="29822">MALPSSTAPRAGARHLHGARSPLRPIERVLAVAGYFAVVYKRTWQGSLFSRFVSPLLFLLAMGLGLGSLVDAASGGVDGVPYLAFVAPGMVAVQAMMTAVSESTYPVYGLFTWNRMYHTMLATPLRVSDLLLGHLMVVAAQGTIAAAAFVLVAAIFSSFSSAWVVLAVPVGLLVTLAFAIPLFGFTARAKGDSSFNVVYRLVITPLMLFSGVFFPVDRLPFVLEALAWLTPLWHGVELTRGAATGEFAAVDIVHLAVLLTFIGFGWVYAHTGMTRKLVS</sequence>
<evidence type="ECO:0000256" key="5">
    <source>
        <dbReference type="ARBA" id="ARBA00023251"/>
    </source>
</evidence>
<feature type="transmembrane region" description="Helical" evidence="6">
    <location>
        <begin position="48"/>
        <end position="70"/>
    </location>
</feature>
<reference evidence="8 9" key="1">
    <citation type="submission" date="2024-02" db="EMBL/GenBank/DDBJ databases">
        <title>Janibacter sp. nov., isolated from gut of marine sandworm.</title>
        <authorList>
            <person name="Kim B."/>
            <person name="Jun M.O."/>
            <person name="Shin N.-R."/>
        </authorList>
    </citation>
    <scope>NUCLEOTIDE SEQUENCE [LARGE SCALE GENOMIC DNA]</scope>
    <source>
        <strain evidence="8 9">A1S7</strain>
    </source>
</reference>
<proteinExistence type="inferred from homology"/>
<evidence type="ECO:0000256" key="2">
    <source>
        <dbReference type="ARBA" id="ARBA00022692"/>
    </source>
</evidence>
<dbReference type="InterPro" id="IPR013525">
    <property type="entry name" value="ABC2_TM"/>
</dbReference>
<evidence type="ECO:0000259" key="7">
    <source>
        <dbReference type="PROSITE" id="PS51012"/>
    </source>
</evidence>
<dbReference type="PRINTS" id="PR00164">
    <property type="entry name" value="ABC2TRNSPORT"/>
</dbReference>
<dbReference type="PANTHER" id="PTHR43229:SF2">
    <property type="entry name" value="NODULATION PROTEIN J"/>
    <property type="match status" value="1"/>
</dbReference>
<dbReference type="Pfam" id="PF01061">
    <property type="entry name" value="ABC2_membrane"/>
    <property type="match status" value="1"/>
</dbReference>
<keyword evidence="2 6" id="KW-0812">Transmembrane</keyword>
<evidence type="ECO:0000256" key="4">
    <source>
        <dbReference type="ARBA" id="ARBA00023136"/>
    </source>
</evidence>
<organism evidence="8 9">
    <name type="scientific">Janibacter alittae</name>
    <dbReference type="NCBI Taxonomy" id="3115209"/>
    <lineage>
        <taxon>Bacteria</taxon>
        <taxon>Bacillati</taxon>
        <taxon>Actinomycetota</taxon>
        <taxon>Actinomycetes</taxon>
        <taxon>Micrococcales</taxon>
        <taxon>Intrasporangiaceae</taxon>
        <taxon>Janibacter</taxon>
    </lineage>
</organism>
<keyword evidence="3 6" id="KW-1133">Transmembrane helix</keyword>
<feature type="transmembrane region" description="Helical" evidence="6">
    <location>
        <begin position="197"/>
        <end position="216"/>
    </location>
</feature>
<evidence type="ECO:0000256" key="3">
    <source>
        <dbReference type="ARBA" id="ARBA00022989"/>
    </source>
</evidence>
<keyword evidence="9" id="KW-1185">Reference proteome</keyword>
<comment type="subcellular location">
    <subcellularLocation>
        <location evidence="6">Cell membrane</location>
        <topology evidence="6">Multi-pass membrane protein</topology>
    </subcellularLocation>
    <subcellularLocation>
        <location evidence="1">Membrane</location>
        <topology evidence="1">Multi-pass membrane protein</topology>
    </subcellularLocation>
</comment>
<dbReference type="InterPro" id="IPR051784">
    <property type="entry name" value="Nod_factor_ABC_transporter"/>
</dbReference>
<dbReference type="EMBL" id="CP144913">
    <property type="protein sequence ID" value="WXB75334.1"/>
    <property type="molecule type" value="Genomic_DNA"/>
</dbReference>
<dbReference type="InterPro" id="IPR000412">
    <property type="entry name" value="ABC_2_transport"/>
</dbReference>
<evidence type="ECO:0000256" key="6">
    <source>
        <dbReference type="RuleBase" id="RU361157"/>
    </source>
</evidence>
<feature type="transmembrane region" description="Helical" evidence="6">
    <location>
        <begin position="247"/>
        <end position="269"/>
    </location>
</feature>
<evidence type="ECO:0000313" key="9">
    <source>
        <dbReference type="Proteomes" id="UP001382727"/>
    </source>
</evidence>
<dbReference type="InterPro" id="IPR047817">
    <property type="entry name" value="ABC2_TM_bact-type"/>
</dbReference>
<evidence type="ECO:0000256" key="1">
    <source>
        <dbReference type="ARBA" id="ARBA00004141"/>
    </source>
</evidence>
<gene>
    <name evidence="8" type="ORF">V1351_10245</name>
</gene>
<dbReference type="PIRSF" id="PIRSF006648">
    <property type="entry name" value="DrrB"/>
    <property type="match status" value="1"/>
</dbReference>
<dbReference type="RefSeq" id="WP_338748046.1">
    <property type="nucleotide sequence ID" value="NZ_CP144913.1"/>
</dbReference>
<keyword evidence="4 6" id="KW-0472">Membrane</keyword>
<keyword evidence="6" id="KW-0813">Transport</keyword>
<accession>A0ABZ2ME66</accession>
<comment type="similarity">
    <text evidence="6">Belongs to the ABC-2 integral membrane protein family.</text>
</comment>
<name>A0ABZ2ME66_9MICO</name>
<dbReference type="Proteomes" id="UP001382727">
    <property type="component" value="Chromosome"/>
</dbReference>
<feature type="transmembrane region" description="Helical" evidence="6">
    <location>
        <begin position="82"/>
        <end position="111"/>
    </location>
</feature>
<protein>
    <recommendedName>
        <fullName evidence="6">Transport permease protein</fullName>
    </recommendedName>
</protein>
<dbReference type="PANTHER" id="PTHR43229">
    <property type="entry name" value="NODULATION PROTEIN J"/>
    <property type="match status" value="1"/>
</dbReference>